<comment type="caution">
    <text evidence="11">The sequence shown here is derived from an EMBL/GenBank/DDBJ whole genome shotgun (WGS) entry which is preliminary data.</text>
</comment>
<keyword evidence="12" id="KW-1185">Reference proteome</keyword>
<dbReference type="InterPro" id="IPR036291">
    <property type="entry name" value="NAD(P)-bd_dom_sf"/>
</dbReference>
<keyword evidence="9" id="KW-0119">Carbohydrate metabolism</keyword>
<evidence type="ECO:0000256" key="7">
    <source>
        <dbReference type="ARBA" id="ARBA00023027"/>
    </source>
</evidence>
<dbReference type="SUPFAM" id="SSF51735">
    <property type="entry name" value="NAD(P)-binding Rossmann-fold domains"/>
    <property type="match status" value="1"/>
</dbReference>
<dbReference type="InterPro" id="IPR005886">
    <property type="entry name" value="UDP_G4E"/>
</dbReference>
<evidence type="ECO:0000256" key="1">
    <source>
        <dbReference type="ARBA" id="ARBA00000083"/>
    </source>
</evidence>
<dbReference type="Pfam" id="PF16363">
    <property type="entry name" value="GDP_Man_Dehyd"/>
    <property type="match status" value="1"/>
</dbReference>
<name>A0A545U0J8_9GAMM</name>
<comment type="pathway">
    <text evidence="3 9">Carbohydrate metabolism; galactose metabolism.</text>
</comment>
<dbReference type="NCBIfam" id="TIGR01179">
    <property type="entry name" value="galE"/>
    <property type="match status" value="1"/>
</dbReference>
<keyword evidence="7 9" id="KW-0520">NAD</keyword>
<dbReference type="AlphaFoldDB" id="A0A545U0J8"/>
<dbReference type="RefSeq" id="WP_142934803.1">
    <property type="nucleotide sequence ID" value="NZ_ML660171.1"/>
</dbReference>
<evidence type="ECO:0000256" key="5">
    <source>
        <dbReference type="ARBA" id="ARBA00013189"/>
    </source>
</evidence>
<proteinExistence type="inferred from homology"/>
<dbReference type="EMBL" id="VIKS01000015">
    <property type="protein sequence ID" value="TQV82997.1"/>
    <property type="molecule type" value="Genomic_DNA"/>
</dbReference>
<evidence type="ECO:0000259" key="10">
    <source>
        <dbReference type="Pfam" id="PF16363"/>
    </source>
</evidence>
<dbReference type="Gene3D" id="3.90.25.10">
    <property type="entry name" value="UDP-galactose 4-epimerase, domain 1"/>
    <property type="match status" value="1"/>
</dbReference>
<dbReference type="GO" id="GO:0003978">
    <property type="term" value="F:UDP-glucose 4-epimerase activity"/>
    <property type="evidence" value="ECO:0007669"/>
    <property type="project" value="UniProtKB-UniRule"/>
</dbReference>
<dbReference type="CDD" id="cd05247">
    <property type="entry name" value="UDP_G4E_1_SDR_e"/>
    <property type="match status" value="1"/>
</dbReference>
<dbReference type="PANTHER" id="PTHR43725:SF47">
    <property type="entry name" value="UDP-GLUCOSE 4-EPIMERASE"/>
    <property type="match status" value="1"/>
</dbReference>
<evidence type="ECO:0000256" key="6">
    <source>
        <dbReference type="ARBA" id="ARBA00018569"/>
    </source>
</evidence>
<dbReference type="UniPathway" id="UPA00214"/>
<dbReference type="EC" id="5.1.3.2" evidence="5 9"/>
<dbReference type="Gene3D" id="3.40.50.720">
    <property type="entry name" value="NAD(P)-binding Rossmann-like Domain"/>
    <property type="match status" value="1"/>
</dbReference>
<evidence type="ECO:0000256" key="2">
    <source>
        <dbReference type="ARBA" id="ARBA00001911"/>
    </source>
</evidence>
<dbReference type="OrthoDB" id="9803010at2"/>
<dbReference type="NCBIfam" id="NF007956">
    <property type="entry name" value="PRK10675.1"/>
    <property type="match status" value="1"/>
</dbReference>
<evidence type="ECO:0000256" key="9">
    <source>
        <dbReference type="RuleBase" id="RU366046"/>
    </source>
</evidence>
<keyword evidence="8 9" id="KW-0413">Isomerase</keyword>
<comment type="cofactor">
    <cofactor evidence="2 9">
        <name>NAD(+)</name>
        <dbReference type="ChEBI" id="CHEBI:57540"/>
    </cofactor>
</comment>
<accession>A0A545U0J8</accession>
<evidence type="ECO:0000256" key="3">
    <source>
        <dbReference type="ARBA" id="ARBA00004947"/>
    </source>
</evidence>
<organism evidence="11 12">
    <name type="scientific">Aliikangiella coralliicola</name>
    <dbReference type="NCBI Taxonomy" id="2592383"/>
    <lineage>
        <taxon>Bacteria</taxon>
        <taxon>Pseudomonadati</taxon>
        <taxon>Pseudomonadota</taxon>
        <taxon>Gammaproteobacteria</taxon>
        <taxon>Oceanospirillales</taxon>
        <taxon>Pleioneaceae</taxon>
        <taxon>Aliikangiella</taxon>
    </lineage>
</organism>
<evidence type="ECO:0000313" key="11">
    <source>
        <dbReference type="EMBL" id="TQV82997.1"/>
    </source>
</evidence>
<dbReference type="InterPro" id="IPR016040">
    <property type="entry name" value="NAD(P)-bd_dom"/>
</dbReference>
<comment type="catalytic activity">
    <reaction evidence="1 9">
        <text>UDP-alpha-D-glucose = UDP-alpha-D-galactose</text>
        <dbReference type="Rhea" id="RHEA:22168"/>
        <dbReference type="ChEBI" id="CHEBI:58885"/>
        <dbReference type="ChEBI" id="CHEBI:66914"/>
        <dbReference type="EC" id="5.1.3.2"/>
    </reaction>
</comment>
<dbReference type="GO" id="GO:0005829">
    <property type="term" value="C:cytosol"/>
    <property type="evidence" value="ECO:0007669"/>
    <property type="project" value="TreeGrafter"/>
</dbReference>
<sequence length="339" mass="37580">MPKKILVTGGAGYIGSHTTLLLLEAGYEVVVVDNLSNSSLESLRRVEKITGKSITFYKVDLRDRTKLESVFEEHQIESVIHFAGLKAVGESTQIPLEYYENNIYGTIILLKVMQQFNCYQLVFSSSATVYGDPASVPITEDFPTSTTNPYGSSKLFIEQIVKDLAESNHLWKMVILRYFNPVGAHESGMIGEDPKGIPNNLMPYISQVAVGKREKLSVFGSDYPTIDGTGVRDYIHVVDLSDAHVKAVQSFEGIESVATFNLGTGNGFSVLQMVKAFEEGSNKKVPYELVARRPGDIAECWADASLAESKLGWKASRGLKEMIGDTWRWQNKNPDGYEN</sequence>
<gene>
    <name evidence="11" type="primary">galE</name>
    <name evidence="11" type="ORF">FLL46_24835</name>
</gene>
<dbReference type="GO" id="GO:0006012">
    <property type="term" value="P:galactose metabolic process"/>
    <property type="evidence" value="ECO:0007669"/>
    <property type="project" value="UniProtKB-UniPathway"/>
</dbReference>
<evidence type="ECO:0000256" key="4">
    <source>
        <dbReference type="ARBA" id="ARBA00007637"/>
    </source>
</evidence>
<reference evidence="11 12" key="1">
    <citation type="submission" date="2019-07" db="EMBL/GenBank/DDBJ databases">
        <title>Draft genome for Aliikangiella sp. M105.</title>
        <authorList>
            <person name="Wang G."/>
        </authorList>
    </citation>
    <scope>NUCLEOTIDE SEQUENCE [LARGE SCALE GENOMIC DNA]</scope>
    <source>
        <strain evidence="11 12">M105</strain>
    </source>
</reference>
<evidence type="ECO:0000256" key="8">
    <source>
        <dbReference type="ARBA" id="ARBA00023235"/>
    </source>
</evidence>
<dbReference type="Proteomes" id="UP000315439">
    <property type="component" value="Unassembled WGS sequence"/>
</dbReference>
<dbReference type="PANTHER" id="PTHR43725">
    <property type="entry name" value="UDP-GLUCOSE 4-EPIMERASE"/>
    <property type="match status" value="1"/>
</dbReference>
<feature type="domain" description="NAD(P)-binding" evidence="10">
    <location>
        <begin position="6"/>
        <end position="325"/>
    </location>
</feature>
<evidence type="ECO:0000313" key="12">
    <source>
        <dbReference type="Proteomes" id="UP000315439"/>
    </source>
</evidence>
<protein>
    <recommendedName>
        <fullName evidence="6 9">UDP-glucose 4-epimerase</fullName>
        <ecNumber evidence="5 9">5.1.3.2</ecNumber>
    </recommendedName>
</protein>
<comment type="subunit">
    <text evidence="9">Homodimer.</text>
</comment>
<comment type="similarity">
    <text evidence="4 9">Belongs to the NAD(P)-dependent epimerase/dehydratase family.</text>
</comment>